<dbReference type="AlphaFoldDB" id="F5J0C4"/>
<organism evidence="1 2">
    <name type="scientific">Dysgonomonas gadei ATCC BAA-286</name>
    <dbReference type="NCBI Taxonomy" id="742766"/>
    <lineage>
        <taxon>Bacteria</taxon>
        <taxon>Pseudomonadati</taxon>
        <taxon>Bacteroidota</taxon>
        <taxon>Bacteroidia</taxon>
        <taxon>Bacteroidales</taxon>
        <taxon>Dysgonomonadaceae</taxon>
        <taxon>Dysgonomonas</taxon>
    </lineage>
</organism>
<sequence length="70" mass="8130">MMMYIYWGSLSILKSVNSEQSEKGKLVMKNSVKNVTFVTFSRDRPLMRQLLLTDSKMSDMSDFNKNSTLQ</sequence>
<protein>
    <submittedName>
        <fullName evidence="1">Uncharacterized protein</fullName>
    </submittedName>
</protein>
<keyword evidence="2" id="KW-1185">Reference proteome</keyword>
<dbReference type="Proteomes" id="UP000004913">
    <property type="component" value="Unassembled WGS sequence"/>
</dbReference>
<evidence type="ECO:0000313" key="1">
    <source>
        <dbReference type="EMBL" id="EGK01002.1"/>
    </source>
</evidence>
<name>F5J0C4_9BACT</name>
<proteinExistence type="predicted"/>
<gene>
    <name evidence="1" type="ORF">HMPREF9455_02791</name>
</gene>
<comment type="caution">
    <text evidence="1">The sequence shown here is derived from an EMBL/GenBank/DDBJ whole genome shotgun (WGS) entry which is preliminary data.</text>
</comment>
<dbReference type="EMBL" id="ADLV01000032">
    <property type="protein sequence ID" value="EGK01002.1"/>
    <property type="molecule type" value="Genomic_DNA"/>
</dbReference>
<reference evidence="1 2" key="1">
    <citation type="submission" date="2011-04" db="EMBL/GenBank/DDBJ databases">
        <title>The Genome Sequence of Dysgonomonas gadei ATCC BAA-286.</title>
        <authorList>
            <consortium name="The Broad Institute Genome Sequencing Platform"/>
            <person name="Earl A."/>
            <person name="Ward D."/>
            <person name="Feldgarden M."/>
            <person name="Gevers D."/>
            <person name="Pudlo N."/>
            <person name="Martens E."/>
            <person name="Allen-Vercoe E."/>
            <person name="Young S.K."/>
            <person name="Zeng Q."/>
            <person name="Gargeya S."/>
            <person name="Fitzgerald M."/>
            <person name="Haas B."/>
            <person name="Abouelleil A."/>
            <person name="Alvarado L."/>
            <person name="Arachchi H.M."/>
            <person name="Berlin A."/>
            <person name="Brown A."/>
            <person name="Chapman S.B."/>
            <person name="Chen Z."/>
            <person name="Dunbar C."/>
            <person name="Freedman E."/>
            <person name="Gearin G."/>
            <person name="Gellesch M."/>
            <person name="Goldberg J."/>
            <person name="Griggs A."/>
            <person name="Gujja S."/>
            <person name="Heiman D."/>
            <person name="Howarth C."/>
            <person name="Larson L."/>
            <person name="Lui A."/>
            <person name="MacDonald P.J.P."/>
            <person name="Mehta T."/>
            <person name="Montmayeur A."/>
            <person name="Murphy C."/>
            <person name="Neiman D."/>
            <person name="Pearson M."/>
            <person name="Priest M."/>
            <person name="Roberts A."/>
            <person name="Saif S."/>
            <person name="Shea T."/>
            <person name="Shenoy N."/>
            <person name="Sisk P."/>
            <person name="Stolte C."/>
            <person name="Sykes S."/>
            <person name="Yandava C."/>
            <person name="Wortman J."/>
            <person name="Nusbaum C."/>
            <person name="Birren B."/>
        </authorList>
    </citation>
    <scope>NUCLEOTIDE SEQUENCE [LARGE SCALE GENOMIC DNA]</scope>
    <source>
        <strain evidence="1 2">ATCC BAA-286</strain>
    </source>
</reference>
<dbReference type="STRING" id="742766.HMPREF9455_02791"/>
<dbReference type="HOGENOM" id="CLU_2751350_0_0_10"/>
<evidence type="ECO:0000313" key="2">
    <source>
        <dbReference type="Proteomes" id="UP000004913"/>
    </source>
</evidence>
<accession>F5J0C4</accession>